<dbReference type="Proteomes" id="UP001642484">
    <property type="component" value="Unassembled WGS sequence"/>
</dbReference>
<evidence type="ECO:0000256" key="2">
    <source>
        <dbReference type="ARBA" id="ARBA00022525"/>
    </source>
</evidence>
<reference evidence="4 5" key="1">
    <citation type="submission" date="2024-02" db="EMBL/GenBank/DDBJ databases">
        <authorList>
            <person name="Chen Y."/>
            <person name="Shah S."/>
            <person name="Dougan E. K."/>
            <person name="Thang M."/>
            <person name="Chan C."/>
        </authorList>
    </citation>
    <scope>NUCLEOTIDE SEQUENCE [LARGE SCALE GENOMIC DNA]</scope>
</reference>
<dbReference type="InterPro" id="IPR036383">
    <property type="entry name" value="TSP1_rpt_sf"/>
</dbReference>
<feature type="region of interest" description="Disordered" evidence="3">
    <location>
        <begin position="1727"/>
        <end position="1765"/>
    </location>
</feature>
<keyword evidence="2" id="KW-0964">Secreted</keyword>
<feature type="compositionally biased region" description="Basic and acidic residues" evidence="3">
    <location>
        <begin position="1857"/>
        <end position="1866"/>
    </location>
</feature>
<keyword evidence="5" id="KW-1185">Reference proteome</keyword>
<gene>
    <name evidence="4" type="ORF">CCMP2556_LOCUS54744</name>
</gene>
<dbReference type="SMART" id="SM00209">
    <property type="entry name" value="TSP1"/>
    <property type="match status" value="23"/>
</dbReference>
<evidence type="ECO:0000256" key="1">
    <source>
        <dbReference type="ARBA" id="ARBA00004613"/>
    </source>
</evidence>
<evidence type="ECO:0000256" key="3">
    <source>
        <dbReference type="SAM" id="MobiDB-lite"/>
    </source>
</evidence>
<dbReference type="Gene3D" id="2.20.100.10">
    <property type="entry name" value="Thrombospondin type-1 (TSP1) repeat"/>
    <property type="match status" value="4"/>
</dbReference>
<dbReference type="PANTHER" id="PTHR13723">
    <property type="entry name" value="ADAMTS A DISINTEGRIN AND METALLOPROTEASE WITH THROMBOSPONDIN MOTIFS PROTEASE"/>
    <property type="match status" value="1"/>
</dbReference>
<dbReference type="PANTHER" id="PTHR13723:SF281">
    <property type="entry name" value="PAPILIN"/>
    <property type="match status" value="1"/>
</dbReference>
<sequence>MPSRCYVQKECCADEFFLCHDSSDSRLVHVTRADVPGGWGQRLSLECVQPALSAISLRPQLQAIGPESLLLAPRDNQSVTVVHPLRLAGGLAGCECAEILVELAVEGSETWIPQSACNDWTLRECVVEPLEAGTTYEGRVRIQCQDQVLSSNWTYAGATVTTNLEALVVEGSLTVTVGSGRRLGRRLAQLELQKVLSEVTALELRSILVTPLGGSDLGYILAAASIGRELDEASAQAAAEEAQRRLDASLASDFAGLLSAEVGSSVEVQVLQPPEVSRRSEAFGACSAPPLIPNAARNWSASSCAGRTWSDPPCAVPCDTGFLPEGSGFVCGVTGEWSTAPTCASIWSVSSWGPCTGVVGDCGDGGLQRREVTCPDSSGCHSMSKPIEEQPCRATIGCTWVTGDWSLCSNQCGLGARSRSVACSSPQSWDCADAPPVANESCSDYSQCEWQVQPWSTCSSSCGLGTQTREAHCPAEPTHCPSPAPSLVQYCYEISGCTWQTSTWSVCSNSCGAGTSTRQVWCSSGTDSDCGGSRPLELQSCYETVGCTWQKGSWTACSSSCGAGRRGRSVLCPSGQAADCPSPMPATEEECYETSDCLWITQSWSACDNGCGSGVRVRPVLCSSGLAADCASLPVPTAVESCYDVVGCAWSLGDWSSCSTTCGAGVRSRAVTCPSGWPADCASFEVEPASSESCRGRGCDWRLGEWSECSNDCGDGSKARTVRCSSGEDTDCVEAKPSNETSCRVTSGCGWTLGEWTDCDATCGAGLQHRTAVCDSGSAVDCVEQPVVIQNCYQTGGCSWQEGDWSSCSSSCGAGLRQRSVQCSSGHADDCVSSARPTGSEACYEQSGCTWQSSSWGDCSASCGSGLRTRQVWCDSLVDSDCHSRTMPARSKTCYSTSSCTWQLGRWEECSSDCGTGLEARSVTCSGPRGESDCTEAAPNSSRSCFSNSNCAWQMQPWGPCNVSCGIGWQERMIQCPTGNDVDCPTKPSTWQRCYTQEGCQWLAGPWSGCSGTCEPGTRARNLTCSSHEETDCAQVQRPLDQESCNLDATGCQWTLGSWSSCSASTCGALGTRVRSVECPSRSGDSGCPVPKPRSLEPCLSEQTCEWQLLSEWSDCDASCGWGWSTRVVQCSAGADEDCPGEKPESEKACYSTSGCQWWTGQWSACNATCGLGLETRQVLCGSESCDPGTAPASERSCHSNAQCEWQIGDWGACSTSCGSGHASRAVQCPSTDADCAWAPRPLDRRSCRNITGCAWSISSWSVCSQSCGDGTRTRSAVCPSGEDTDCITTAGERPSLLESCREELGCAWSIGDWSSCSSACGAGRRQRVVACGAVGACNASTRPVDSEACVGESCGWSLGSWSSCSQSCGEGVQERSVQCIDPEGCGTAPPTQQVCFTTESCQWQLGPWSNCSDGCGIGWRSRDIRCGDAGLVAEHCPAPRPEDRESCEALRSRSRLGPSCGWTTGLWSACDACGPQQREVSCQGNCFGKPPSAVMPCQEAGCQEQGNATARFDVELLIEDVSMELLSKLIAGTRQAVATMLAVSIEEVQVKLVNDTKSRGRRLSTRLKLEVEVTGSSTGIAVLNSQQGQELLETELLETWDAQGLPLEDFSVMLGPVETLATGSTTTLEGPEQVEQKDPSNISSLVMVVVVLLTLCCSGTMGAIYCFCWPLVFTLGVRGVLCGFWCFFSHDIVPFVRPGNRPVRSEPGLVNDGSFGCLGNGADEDARSKGTSVVPQSPLALPSSPPHQKSGESLKSPTGGISPAAVSDLRSAAVEHTAQEEAEIPLRKEMLRPASVQVRVVNSGGATSPGKAEVRVEGSVRPARSATVASSRSPLSHAPRPASPSEPRVALTARSTKSEPHRLPLEPRPGQP</sequence>
<dbReference type="InterPro" id="IPR000884">
    <property type="entry name" value="TSP1_rpt"/>
</dbReference>
<comment type="caution">
    <text evidence="4">The sequence shown here is derived from an EMBL/GenBank/DDBJ whole genome shotgun (WGS) entry which is preliminary data.</text>
</comment>
<feature type="compositionally biased region" description="Low complexity" evidence="3">
    <location>
        <begin position="1733"/>
        <end position="1743"/>
    </location>
</feature>
<protein>
    <submittedName>
        <fullName evidence="4">Uncharacterized protein</fullName>
    </submittedName>
</protein>
<dbReference type="Pfam" id="PF19030">
    <property type="entry name" value="TSP1_ADAMTS"/>
    <property type="match status" value="12"/>
</dbReference>
<dbReference type="InterPro" id="IPR050439">
    <property type="entry name" value="ADAMTS_ADAMTS-like"/>
</dbReference>
<name>A0ABP0SYC6_9DINO</name>
<dbReference type="Pfam" id="PF00090">
    <property type="entry name" value="TSP_1"/>
    <property type="match status" value="9"/>
</dbReference>
<proteinExistence type="predicted"/>
<dbReference type="SUPFAM" id="SSF82895">
    <property type="entry name" value="TSP-1 type 1 repeat"/>
    <property type="match status" value="19"/>
</dbReference>
<evidence type="ECO:0000313" key="5">
    <source>
        <dbReference type="Proteomes" id="UP001642484"/>
    </source>
</evidence>
<feature type="region of interest" description="Disordered" evidence="3">
    <location>
        <begin position="1803"/>
        <end position="1873"/>
    </location>
</feature>
<evidence type="ECO:0000313" key="4">
    <source>
        <dbReference type="EMBL" id="CAK9117413.1"/>
    </source>
</evidence>
<accession>A0ABP0SYC6</accession>
<dbReference type="PROSITE" id="PS50092">
    <property type="entry name" value="TSP1"/>
    <property type="match status" value="22"/>
</dbReference>
<organism evidence="4 5">
    <name type="scientific">Durusdinium trenchii</name>
    <dbReference type="NCBI Taxonomy" id="1381693"/>
    <lineage>
        <taxon>Eukaryota</taxon>
        <taxon>Sar</taxon>
        <taxon>Alveolata</taxon>
        <taxon>Dinophyceae</taxon>
        <taxon>Suessiales</taxon>
        <taxon>Symbiodiniaceae</taxon>
        <taxon>Durusdinium</taxon>
    </lineage>
</organism>
<dbReference type="EMBL" id="CAXAMN010028694">
    <property type="protein sequence ID" value="CAK9117413.1"/>
    <property type="molecule type" value="Genomic_DNA"/>
</dbReference>
<comment type="subcellular location">
    <subcellularLocation>
        <location evidence="1">Secreted</location>
    </subcellularLocation>
</comment>